<name>A0A545TVM9_9GAMM</name>
<organism evidence="2 3">
    <name type="scientific">Exilibacterium tricleocarpae</name>
    <dbReference type="NCBI Taxonomy" id="2591008"/>
    <lineage>
        <taxon>Bacteria</taxon>
        <taxon>Pseudomonadati</taxon>
        <taxon>Pseudomonadota</taxon>
        <taxon>Gammaproteobacteria</taxon>
        <taxon>Cellvibrionales</taxon>
        <taxon>Cellvibrionaceae</taxon>
        <taxon>Exilibacterium</taxon>
    </lineage>
</organism>
<proteinExistence type="predicted"/>
<reference evidence="2 3" key="1">
    <citation type="submission" date="2019-06" db="EMBL/GenBank/DDBJ databases">
        <title>Whole genome sequence for Cellvibrionaceae sp. R142.</title>
        <authorList>
            <person name="Wang G."/>
        </authorList>
    </citation>
    <scope>NUCLEOTIDE SEQUENCE [LARGE SCALE GENOMIC DNA]</scope>
    <source>
        <strain evidence="2 3">R142</strain>
    </source>
</reference>
<gene>
    <name evidence="2" type="ORF">FKG94_09290</name>
</gene>
<keyword evidence="3" id="KW-1185">Reference proteome</keyword>
<dbReference type="SUPFAM" id="SSF52540">
    <property type="entry name" value="P-loop containing nucleoside triphosphate hydrolases"/>
    <property type="match status" value="1"/>
</dbReference>
<dbReference type="InterPro" id="IPR019925">
    <property type="entry name" value="DNA_repair_protein_predicted"/>
</dbReference>
<dbReference type="AlphaFoldDB" id="A0A545TVM9"/>
<evidence type="ECO:0000313" key="2">
    <source>
        <dbReference type="EMBL" id="TQV81279.1"/>
    </source>
</evidence>
<accession>A0A545TVM9</accession>
<dbReference type="NCBIfam" id="TIGR03623">
    <property type="entry name" value="probable DNA repair protein"/>
    <property type="match status" value="1"/>
</dbReference>
<dbReference type="Proteomes" id="UP000319732">
    <property type="component" value="Unassembled WGS sequence"/>
</dbReference>
<protein>
    <recommendedName>
        <fullName evidence="1">PD-(D/E)XK endonuclease-like domain-containing protein</fullName>
    </recommendedName>
</protein>
<dbReference type="InterPro" id="IPR038726">
    <property type="entry name" value="PDDEXK_AddAB-type"/>
</dbReference>
<dbReference type="RefSeq" id="WP_142903940.1">
    <property type="nucleotide sequence ID" value="NZ_ML660091.1"/>
</dbReference>
<dbReference type="Pfam" id="PF12705">
    <property type="entry name" value="PDDEXK_1"/>
    <property type="match status" value="1"/>
</dbReference>
<dbReference type="EMBL" id="VHSG01000008">
    <property type="protein sequence ID" value="TQV81279.1"/>
    <property type="molecule type" value="Genomic_DNA"/>
</dbReference>
<comment type="caution">
    <text evidence="2">The sequence shown here is derived from an EMBL/GenBank/DDBJ whole genome shotgun (WGS) entry which is preliminary data.</text>
</comment>
<dbReference type="InterPro" id="IPR027417">
    <property type="entry name" value="P-loop_NTPase"/>
</dbReference>
<evidence type="ECO:0000259" key="1">
    <source>
        <dbReference type="Pfam" id="PF12705"/>
    </source>
</evidence>
<feature type="domain" description="PD-(D/E)XK endonuclease-like" evidence="1">
    <location>
        <begin position="612"/>
        <end position="858"/>
    </location>
</feature>
<sequence>MVAPLFDISPLLPAIASNTLILTPNSRLRNKILEAYGRLQAAAGTTVLTKPRVESIAAWLAEQWQCLLDAGCESARGCVITTVQAELLWQQVLAEAPLLNIEQMAGLADLAYRNLALWQLPLASLDSFNDPDTHQFLQWAKAFEQCLAQRQLIYREHSYAIIGAAYNEQLLAPEPVIHLQGFDDLPPLFEMVVSAACHTLTRGAAARHPAPRLRRTEAETAGEELHCAAQWALQVLRHEPAATIGIIVPNLGQCRQQVETCFTKVFEARALLPETARYTLPFNFSAGVPLATTAPVAGALQLLNLNRNRIDLEPLCALLLSPFLGATEAELAERTALAARLRQLAKPRVSGADLRYCSEAVGAVLAGQLQQFEQLRRRATARQSPSAWLALFAAQLAALDWPGQRRLDSNEYQQVTQWYQVLEAFAGLDVAGVPLDLAGALKALQHLALTTHFQAQVPDSPVQILGALEGAGLNFTHCWVTGLQQNAWPPAPAPHPLLPIDLQRQQRMPHADSARELAFAQALTDGYRACAGQVIFSACRRDGDSEQAPSQLIADIALTPMDDVVVAEPTALEQFQTGLRLTRQLQWVDSARGPAFDPRRETLRGGSGILQHQAACPFDAFAIHRLGAQAPVPPGLGFSAIEKGMILHEALAAIWRQLHSQGELLALAPTALTERVDGILDDIIAGWARRRPDYLGKRYCELEKQRQSRLVLAWLAFEKKRPPFSVLAVEERLETTVAGLPLVLRLDRLDQFDDGRRLLIDYKAGKPAVQRWQGPRPQEPQLPLYAISLEAQIDAIAFAEINAGEQRLHGVGDLGGEHAGIRALDTANLDLPDNWPAAMAHWREVLETLAQEFLRGDAGVIYSDKVVQRYYTDFVGLNRILEQPQLARVRAAEKWPLAAPAS</sequence>
<dbReference type="OrthoDB" id="9761147at2"/>
<evidence type="ECO:0000313" key="3">
    <source>
        <dbReference type="Proteomes" id="UP000319732"/>
    </source>
</evidence>